<organism evidence="3 4">
    <name type="scientific">Litorilituus lipolyticus</name>
    <dbReference type="NCBI Taxonomy" id="2491017"/>
    <lineage>
        <taxon>Bacteria</taxon>
        <taxon>Pseudomonadati</taxon>
        <taxon>Pseudomonadota</taxon>
        <taxon>Gammaproteobacteria</taxon>
        <taxon>Alteromonadales</taxon>
        <taxon>Colwelliaceae</taxon>
        <taxon>Litorilituus</taxon>
    </lineage>
</organism>
<dbReference type="SMART" id="SM00267">
    <property type="entry name" value="GGDEF"/>
    <property type="match status" value="1"/>
</dbReference>
<dbReference type="Gene3D" id="3.30.70.270">
    <property type="match status" value="1"/>
</dbReference>
<keyword evidence="4" id="KW-1185">Reference proteome</keyword>
<name>A0A502L4H1_9GAMM</name>
<dbReference type="GO" id="GO:0003824">
    <property type="term" value="F:catalytic activity"/>
    <property type="evidence" value="ECO:0007669"/>
    <property type="project" value="UniProtKB-ARBA"/>
</dbReference>
<dbReference type="SUPFAM" id="SSF55781">
    <property type="entry name" value="GAF domain-like"/>
    <property type="match status" value="1"/>
</dbReference>
<comment type="caution">
    <text evidence="3">The sequence shown here is derived from an EMBL/GenBank/DDBJ whole genome shotgun (WGS) entry which is preliminary data.</text>
</comment>
<comment type="cofactor">
    <cofactor evidence="1">
        <name>Mg(2+)</name>
        <dbReference type="ChEBI" id="CHEBI:18420"/>
    </cofactor>
</comment>
<feature type="domain" description="GGDEF" evidence="2">
    <location>
        <begin position="215"/>
        <end position="340"/>
    </location>
</feature>
<evidence type="ECO:0000259" key="2">
    <source>
        <dbReference type="PROSITE" id="PS50887"/>
    </source>
</evidence>
<dbReference type="PROSITE" id="PS50887">
    <property type="entry name" value="GGDEF"/>
    <property type="match status" value="1"/>
</dbReference>
<dbReference type="NCBIfam" id="TIGR00254">
    <property type="entry name" value="GGDEF"/>
    <property type="match status" value="1"/>
</dbReference>
<dbReference type="InterPro" id="IPR052163">
    <property type="entry name" value="DGC-Regulatory_Protein"/>
</dbReference>
<dbReference type="InterPro" id="IPR029787">
    <property type="entry name" value="Nucleotide_cyclase"/>
</dbReference>
<dbReference type="OrthoDB" id="9812260at2"/>
<dbReference type="AlphaFoldDB" id="A0A502L4H1"/>
<dbReference type="RefSeq" id="WP_140602225.1">
    <property type="nucleotide sequence ID" value="NZ_SAWY01000007.1"/>
</dbReference>
<accession>A0A502L4H1</accession>
<reference evidence="3 4" key="1">
    <citation type="submission" date="2019-01" db="EMBL/GenBank/DDBJ databases">
        <title>Litorilituus lipolytica sp. nov., isolated from intertidal sand of the Yellow Sea in China.</title>
        <authorList>
            <person name="Liu A."/>
        </authorList>
    </citation>
    <scope>NUCLEOTIDE SEQUENCE [LARGE SCALE GENOMIC DNA]</scope>
    <source>
        <strain evidence="3 4">RZ04</strain>
    </source>
</reference>
<evidence type="ECO:0000313" key="4">
    <source>
        <dbReference type="Proteomes" id="UP000315303"/>
    </source>
</evidence>
<dbReference type="Gene3D" id="3.30.450.40">
    <property type="match status" value="1"/>
</dbReference>
<protein>
    <submittedName>
        <fullName evidence="3">Sensor domain-containing diguanylate cyclase</fullName>
    </submittedName>
</protein>
<dbReference type="FunFam" id="3.30.70.270:FF:000001">
    <property type="entry name" value="Diguanylate cyclase domain protein"/>
    <property type="match status" value="1"/>
</dbReference>
<dbReference type="PANTHER" id="PTHR46663">
    <property type="entry name" value="DIGUANYLATE CYCLASE DGCT-RELATED"/>
    <property type="match status" value="1"/>
</dbReference>
<dbReference type="Proteomes" id="UP000315303">
    <property type="component" value="Unassembled WGS sequence"/>
</dbReference>
<proteinExistence type="predicted"/>
<evidence type="ECO:0000313" key="3">
    <source>
        <dbReference type="EMBL" id="TPH17819.1"/>
    </source>
</evidence>
<evidence type="ECO:0000256" key="1">
    <source>
        <dbReference type="ARBA" id="ARBA00001946"/>
    </source>
</evidence>
<dbReference type="InterPro" id="IPR029016">
    <property type="entry name" value="GAF-like_dom_sf"/>
</dbReference>
<dbReference type="SUPFAM" id="SSF55073">
    <property type="entry name" value="Nucleotide cyclase"/>
    <property type="match status" value="1"/>
</dbReference>
<dbReference type="InterPro" id="IPR000160">
    <property type="entry name" value="GGDEF_dom"/>
</dbReference>
<dbReference type="CDD" id="cd01949">
    <property type="entry name" value="GGDEF"/>
    <property type="match status" value="1"/>
</dbReference>
<dbReference type="PANTHER" id="PTHR46663:SF2">
    <property type="entry name" value="GGDEF DOMAIN-CONTAINING PROTEIN"/>
    <property type="match status" value="1"/>
</dbReference>
<dbReference type="EMBL" id="SAWY01000007">
    <property type="protein sequence ID" value="TPH17819.1"/>
    <property type="molecule type" value="Genomic_DNA"/>
</dbReference>
<dbReference type="InterPro" id="IPR043128">
    <property type="entry name" value="Rev_trsase/Diguanyl_cyclase"/>
</dbReference>
<sequence>MDNSAEQLQQLLANSRTNEVIAQKLFDIETEILACHTSNELLQRLLTLIRDKFSLSDIALLIVQPTPIAYLLTDNLTSHWHKENCFNIDDKSLNSLHQHAQKPLLINNIKQLDHILPESLLAQTGSAALIPLILEGKLFASLFLADQKKDRFNPQLGTFHLEQLAVKISLCLSNVLIREQLEYMANYDRLTGVANRRLMEVTINEELMRQQRYNIPFSVLFIDCNKFKQINDTYGHDCGDDVLSYVAQTIEHLIRENDKCFRYAGDEFVVTLAGQGYQQALEVAKRLMAYFQTNPMPYHDKTLAVTISCGAAVSDGKKTMSELLKQADQQLYLQKKVPVS</sequence>
<dbReference type="Pfam" id="PF00990">
    <property type="entry name" value="GGDEF"/>
    <property type="match status" value="1"/>
</dbReference>
<gene>
    <name evidence="3" type="ORF">EPA86_04535</name>
</gene>